<dbReference type="InterPro" id="IPR013783">
    <property type="entry name" value="Ig-like_fold"/>
</dbReference>
<dbReference type="GO" id="GO:0048046">
    <property type="term" value="C:apoplast"/>
    <property type="evidence" value="ECO:0007669"/>
    <property type="project" value="TreeGrafter"/>
</dbReference>
<dbReference type="FunFam" id="2.60.40.10:FF:001384">
    <property type="entry name" value="Beta-D-xylosidase 4"/>
    <property type="match status" value="1"/>
</dbReference>
<evidence type="ECO:0000256" key="1">
    <source>
        <dbReference type="ARBA" id="ARBA00022729"/>
    </source>
</evidence>
<dbReference type="PANTHER" id="PTHR42721:SF20">
    <property type="entry name" value="BETA-D-XYLOSIDASE 3"/>
    <property type="match status" value="1"/>
</dbReference>
<protein>
    <recommendedName>
        <fullName evidence="4">Fibronectin type III-like domain-containing protein</fullName>
    </recommendedName>
</protein>
<dbReference type="PANTHER" id="PTHR42721">
    <property type="entry name" value="SUGAR HYDROLASE-RELATED"/>
    <property type="match status" value="1"/>
</dbReference>
<reference evidence="5" key="1">
    <citation type="submission" date="2019-07" db="EMBL/GenBank/DDBJ databases">
        <authorList>
            <person name="Dittberner H."/>
        </authorList>
    </citation>
    <scope>NUCLEOTIDE SEQUENCE [LARGE SCALE GENOMIC DNA]</scope>
</reference>
<evidence type="ECO:0000313" key="6">
    <source>
        <dbReference type="Proteomes" id="UP000489600"/>
    </source>
</evidence>
<evidence type="ECO:0000256" key="3">
    <source>
        <dbReference type="ARBA" id="ARBA00023295"/>
    </source>
</evidence>
<evidence type="ECO:0000256" key="2">
    <source>
        <dbReference type="ARBA" id="ARBA00022801"/>
    </source>
</evidence>
<dbReference type="InterPro" id="IPR017853">
    <property type="entry name" value="GH"/>
</dbReference>
<organism evidence="5 6">
    <name type="scientific">Arabis nemorensis</name>
    <dbReference type="NCBI Taxonomy" id="586526"/>
    <lineage>
        <taxon>Eukaryota</taxon>
        <taxon>Viridiplantae</taxon>
        <taxon>Streptophyta</taxon>
        <taxon>Embryophyta</taxon>
        <taxon>Tracheophyta</taxon>
        <taxon>Spermatophyta</taxon>
        <taxon>Magnoliopsida</taxon>
        <taxon>eudicotyledons</taxon>
        <taxon>Gunneridae</taxon>
        <taxon>Pentapetalae</taxon>
        <taxon>rosids</taxon>
        <taxon>malvids</taxon>
        <taxon>Brassicales</taxon>
        <taxon>Brassicaceae</taxon>
        <taxon>Arabideae</taxon>
        <taxon>Arabis</taxon>
    </lineage>
</organism>
<keyword evidence="2" id="KW-0378">Hydrolase</keyword>
<dbReference type="OrthoDB" id="47059at2759"/>
<dbReference type="GO" id="GO:0045493">
    <property type="term" value="P:xylan catabolic process"/>
    <property type="evidence" value="ECO:0007669"/>
    <property type="project" value="InterPro"/>
</dbReference>
<dbReference type="Proteomes" id="UP000489600">
    <property type="component" value="Unassembled WGS sequence"/>
</dbReference>
<keyword evidence="1" id="KW-0732">Signal</keyword>
<dbReference type="SUPFAM" id="SSF51445">
    <property type="entry name" value="(Trans)glycosidases"/>
    <property type="match status" value="1"/>
</dbReference>
<dbReference type="Gene3D" id="3.20.20.300">
    <property type="entry name" value="Glycoside hydrolase, family 3, N-terminal domain"/>
    <property type="match status" value="1"/>
</dbReference>
<dbReference type="InterPro" id="IPR001764">
    <property type="entry name" value="Glyco_hydro_3_N"/>
</dbReference>
<dbReference type="Pfam" id="PF14310">
    <property type="entry name" value="Fn3-like"/>
    <property type="match status" value="1"/>
</dbReference>
<dbReference type="SUPFAM" id="SSF52279">
    <property type="entry name" value="Beta-D-glucan exohydrolase, C-terminal domain"/>
    <property type="match status" value="1"/>
</dbReference>
<name>A0A565CJB4_9BRAS</name>
<keyword evidence="6" id="KW-1185">Reference proteome</keyword>
<dbReference type="InterPro" id="IPR044993">
    <property type="entry name" value="BXL"/>
</dbReference>
<dbReference type="Pfam" id="PF01915">
    <property type="entry name" value="Glyco_hydro_3_C"/>
    <property type="match status" value="1"/>
</dbReference>
<dbReference type="InterPro" id="IPR036962">
    <property type="entry name" value="Glyco_hydro_3_N_sf"/>
</dbReference>
<evidence type="ECO:0000313" key="5">
    <source>
        <dbReference type="EMBL" id="VVB13818.1"/>
    </source>
</evidence>
<dbReference type="GO" id="GO:0009044">
    <property type="term" value="F:xylan 1,4-beta-xylosidase activity"/>
    <property type="evidence" value="ECO:0007669"/>
    <property type="project" value="InterPro"/>
</dbReference>
<dbReference type="InterPro" id="IPR036881">
    <property type="entry name" value="Glyco_hydro_3_C_sf"/>
</dbReference>
<dbReference type="GO" id="GO:0046556">
    <property type="term" value="F:alpha-L-arabinofuranosidase activity"/>
    <property type="evidence" value="ECO:0007669"/>
    <property type="project" value="TreeGrafter"/>
</dbReference>
<dbReference type="GO" id="GO:0031222">
    <property type="term" value="P:arabinan catabolic process"/>
    <property type="evidence" value="ECO:0007669"/>
    <property type="project" value="TreeGrafter"/>
</dbReference>
<keyword evidence="3" id="KW-0326">Glycosidase</keyword>
<dbReference type="Gene3D" id="3.40.50.1700">
    <property type="entry name" value="Glycoside hydrolase family 3 C-terminal domain"/>
    <property type="match status" value="1"/>
</dbReference>
<feature type="domain" description="Fibronectin type III-like" evidence="4">
    <location>
        <begin position="457"/>
        <end position="526"/>
    </location>
</feature>
<dbReference type="InterPro" id="IPR002772">
    <property type="entry name" value="Glyco_hydro_3_C"/>
</dbReference>
<sequence length="533" mass="58053">MDDTFQPPFKSCVTDANVASVMCSYNQVNGKPTCADPDLLSGVIRGQWKLNGYIVSDCDSLEVMYTNQHYTKTPAEAVAKSLLAGLDLNCEHFTDQHAMEAVKSGLVNEGAVNKAISNNFATLMRLGFFDGDPKKQPYGNLGPKDVCTVEHQELAREAARQGIVLLKNSPGSLPFSPSAIKTLAVIGPNANVTLTMIGNYNGIPCKYTTPLQGLAETVSPTYQPGCSDVLCKEADIGSAAALAASADAVVLVVGANQLIEWEDLDRVDLNLPGKQQELVTQVAKAAKGPVVLVIMSGGGFDITFAKNDDKITSIMWVGYPGEAGGLAIADVIFGRYNPCGHLPMTWYPQSYVEKVPMSNMNMRPDESNGYPGRTYRFYAGETVYAFGDGITYTQFNHRLIKAPKHVSLPLDESHRCRSSECQSLDAIGPHCENAVEGRSEFEIHLKVRNAGDRDGSHTVFLFTTPPAVHRSPIKHLLGFEKIRLVKNEETVVRFKVNVCKDLSVVDEIGKRKIALGEHLLHVGNLKHSLNIRV</sequence>
<proteinExistence type="predicted"/>
<accession>A0A565CJB4</accession>
<comment type="caution">
    <text evidence="5">The sequence shown here is derived from an EMBL/GenBank/DDBJ whole genome shotgun (WGS) entry which is preliminary data.</text>
</comment>
<dbReference type="InterPro" id="IPR026891">
    <property type="entry name" value="Fn3-like"/>
</dbReference>
<dbReference type="EMBL" id="CABITT030000008">
    <property type="protein sequence ID" value="VVB13818.1"/>
    <property type="molecule type" value="Genomic_DNA"/>
</dbReference>
<dbReference type="FunFam" id="3.40.50.1700:FF:000001">
    <property type="entry name" value="probable beta-D-xylosidase 2"/>
    <property type="match status" value="1"/>
</dbReference>
<gene>
    <name evidence="5" type="ORF">ANE_LOCUS24262</name>
</gene>
<dbReference type="Gene3D" id="2.60.40.10">
    <property type="entry name" value="Immunoglobulins"/>
    <property type="match status" value="1"/>
</dbReference>
<dbReference type="AlphaFoldDB" id="A0A565CJB4"/>
<evidence type="ECO:0000259" key="4">
    <source>
        <dbReference type="SMART" id="SM01217"/>
    </source>
</evidence>
<dbReference type="SMART" id="SM01217">
    <property type="entry name" value="Fn3_like"/>
    <property type="match status" value="1"/>
</dbReference>
<dbReference type="Pfam" id="PF00933">
    <property type="entry name" value="Glyco_hydro_3"/>
    <property type="match status" value="1"/>
</dbReference>